<dbReference type="NCBIfam" id="TIGR00252">
    <property type="entry name" value="YraN family protein"/>
    <property type="match status" value="1"/>
</dbReference>
<dbReference type="CDD" id="cd20736">
    <property type="entry name" value="PoNe_Nuclease"/>
    <property type="match status" value="1"/>
</dbReference>
<dbReference type="GO" id="GO:0003676">
    <property type="term" value="F:nucleic acid binding"/>
    <property type="evidence" value="ECO:0007669"/>
    <property type="project" value="InterPro"/>
</dbReference>
<sequence>MIQLGQDAENLSAEFLQRQGLRLVTRNYRCRMGEIDLVMDDRGTLVFVEVRLRNNNHFGGAGASITAHKQGKLIRAAQHYLQQQAVQPPCRFDAVLLDGGRLEWIKDAFSA</sequence>
<dbReference type="Gene3D" id="3.40.1350.10">
    <property type="match status" value="1"/>
</dbReference>
<dbReference type="AlphaFoldDB" id="A0A6F8V8Z1"/>
<dbReference type="Proteomes" id="UP000502260">
    <property type="component" value="Chromosome"/>
</dbReference>
<dbReference type="PANTHER" id="PTHR34039">
    <property type="entry name" value="UPF0102 PROTEIN YRAN"/>
    <property type="match status" value="1"/>
</dbReference>
<dbReference type="RefSeq" id="WP_198420406.1">
    <property type="nucleotide sequence ID" value="NZ_AP022853.1"/>
</dbReference>
<reference evidence="4" key="1">
    <citation type="submission" date="2020-03" db="EMBL/GenBank/DDBJ databases">
        <title>Complete genome sequence of sulfur-oxidizing bacterium skT11.</title>
        <authorList>
            <person name="Kanda M."/>
            <person name="Kojima H."/>
            <person name="Fukui M."/>
        </authorList>
    </citation>
    <scope>NUCLEOTIDE SEQUENCE [LARGE SCALE GENOMIC DNA]</scope>
    <source>
        <strain evidence="4">skT11</strain>
    </source>
</reference>
<evidence type="ECO:0000256" key="2">
    <source>
        <dbReference type="HAMAP-Rule" id="MF_00048"/>
    </source>
</evidence>
<dbReference type="SUPFAM" id="SSF52980">
    <property type="entry name" value="Restriction endonuclease-like"/>
    <property type="match status" value="1"/>
</dbReference>
<protein>
    <recommendedName>
        <fullName evidence="2">UPF0102 protein SKTS_01310</fullName>
    </recommendedName>
</protein>
<dbReference type="HAMAP" id="MF_00048">
    <property type="entry name" value="UPF0102"/>
    <property type="match status" value="1"/>
</dbReference>
<evidence type="ECO:0000313" key="3">
    <source>
        <dbReference type="EMBL" id="BCB25245.1"/>
    </source>
</evidence>
<dbReference type="PANTHER" id="PTHR34039:SF1">
    <property type="entry name" value="UPF0102 PROTEIN YRAN"/>
    <property type="match status" value="1"/>
</dbReference>
<comment type="similarity">
    <text evidence="1 2">Belongs to the UPF0102 family.</text>
</comment>
<evidence type="ECO:0000313" key="4">
    <source>
        <dbReference type="Proteomes" id="UP000502260"/>
    </source>
</evidence>
<organism evidence="3 4">
    <name type="scientific">Sulfurimicrobium lacus</name>
    <dbReference type="NCBI Taxonomy" id="2715678"/>
    <lineage>
        <taxon>Bacteria</taxon>
        <taxon>Pseudomonadati</taxon>
        <taxon>Pseudomonadota</taxon>
        <taxon>Betaproteobacteria</taxon>
        <taxon>Nitrosomonadales</taxon>
        <taxon>Sulfuricellaceae</taxon>
        <taxon>Sulfurimicrobium</taxon>
    </lineage>
</organism>
<dbReference type="Pfam" id="PF02021">
    <property type="entry name" value="UPF0102"/>
    <property type="match status" value="1"/>
</dbReference>
<name>A0A6F8V8Z1_9PROT</name>
<dbReference type="EMBL" id="AP022853">
    <property type="protein sequence ID" value="BCB25245.1"/>
    <property type="molecule type" value="Genomic_DNA"/>
</dbReference>
<gene>
    <name evidence="3" type="ORF">SKTS_01310</name>
</gene>
<proteinExistence type="inferred from homology"/>
<dbReference type="InterPro" id="IPR011856">
    <property type="entry name" value="tRNA_endonuc-like_dom_sf"/>
</dbReference>
<keyword evidence="4" id="KW-1185">Reference proteome</keyword>
<accession>A0A6F8V8Z1</accession>
<dbReference type="NCBIfam" id="NF009150">
    <property type="entry name" value="PRK12497.1-3"/>
    <property type="match status" value="1"/>
</dbReference>
<dbReference type="InterPro" id="IPR003509">
    <property type="entry name" value="UPF0102_YraN-like"/>
</dbReference>
<dbReference type="KEGG" id="slac:SKTS_01310"/>
<dbReference type="InterPro" id="IPR011335">
    <property type="entry name" value="Restrct_endonuc-II-like"/>
</dbReference>
<evidence type="ECO:0000256" key="1">
    <source>
        <dbReference type="ARBA" id="ARBA00006738"/>
    </source>
</evidence>